<dbReference type="Proteomes" id="UP001221898">
    <property type="component" value="Unassembled WGS sequence"/>
</dbReference>
<dbReference type="Gene3D" id="2.60.40.10">
    <property type="entry name" value="Immunoglobulins"/>
    <property type="match status" value="1"/>
</dbReference>
<feature type="region of interest" description="Disordered" evidence="8">
    <location>
        <begin position="1"/>
        <end position="22"/>
    </location>
</feature>
<dbReference type="GO" id="GO:0050863">
    <property type="term" value="P:regulation of T cell activation"/>
    <property type="evidence" value="ECO:0007669"/>
    <property type="project" value="UniProtKB-ARBA"/>
</dbReference>
<sequence>MSGQTPQQSISPRGEEDCGDRGRPLDLEIFIKAIDGLKQDIYDKLDSKIDSFSTALRSEMALIRDELNSAVATLQVTVDTHGSTIKDLERSATSCSDDLGSLNKTVKALKDELKVVKNQIKGVQAKCDDLEGRSRRNNIRLVGVPEGLEGPRPREFISKFLQDILHLDEAPLLDRAHRSRREKPGEGAPPRPFIIRVHYFHVREEILRRAREAAPLLHQGKRLSIFADFAPSVAKLRAEFGSAKRLLRACPGVKFGLFFPAELRITLPGGALQFDIRTPVAVVTAVVNEDAVLPCTIPPGTNIPDLELRWIRETGNELVLFFQKLKEDQELPGDNYRGRAHLFTAQLSYGNASLHLSRVQPSDADLYSCSAFVGLEYGYAEVELKVASK</sequence>
<evidence type="ECO:0000259" key="9">
    <source>
        <dbReference type="PROSITE" id="PS50835"/>
    </source>
</evidence>
<evidence type="ECO:0000256" key="4">
    <source>
        <dbReference type="ARBA" id="ARBA00023157"/>
    </source>
</evidence>
<organism evidence="10 11">
    <name type="scientific">Aldrovandia affinis</name>
    <dbReference type="NCBI Taxonomy" id="143900"/>
    <lineage>
        <taxon>Eukaryota</taxon>
        <taxon>Metazoa</taxon>
        <taxon>Chordata</taxon>
        <taxon>Craniata</taxon>
        <taxon>Vertebrata</taxon>
        <taxon>Euteleostomi</taxon>
        <taxon>Actinopterygii</taxon>
        <taxon>Neopterygii</taxon>
        <taxon>Teleostei</taxon>
        <taxon>Notacanthiformes</taxon>
        <taxon>Halosauridae</taxon>
        <taxon>Aldrovandia</taxon>
    </lineage>
</organism>
<dbReference type="InterPro" id="IPR036179">
    <property type="entry name" value="Ig-like_dom_sf"/>
</dbReference>
<evidence type="ECO:0000256" key="7">
    <source>
        <dbReference type="SAM" id="Coils"/>
    </source>
</evidence>
<keyword evidence="11" id="KW-1185">Reference proteome</keyword>
<dbReference type="Gene3D" id="1.20.5.1700">
    <property type="match status" value="1"/>
</dbReference>
<comment type="caution">
    <text evidence="10">The sequence shown here is derived from an EMBL/GenBank/DDBJ whole genome shotgun (WGS) entry which is preliminary data.</text>
</comment>
<accession>A0AAD7WRA0</accession>
<reference evidence="10" key="1">
    <citation type="journal article" date="2023" name="Science">
        <title>Genome structures resolve the early diversification of teleost fishes.</title>
        <authorList>
            <person name="Parey E."/>
            <person name="Louis A."/>
            <person name="Montfort J."/>
            <person name="Bouchez O."/>
            <person name="Roques C."/>
            <person name="Iampietro C."/>
            <person name="Lluch J."/>
            <person name="Castinel A."/>
            <person name="Donnadieu C."/>
            <person name="Desvignes T."/>
            <person name="Floi Bucao C."/>
            <person name="Jouanno E."/>
            <person name="Wen M."/>
            <person name="Mejri S."/>
            <person name="Dirks R."/>
            <person name="Jansen H."/>
            <person name="Henkel C."/>
            <person name="Chen W.J."/>
            <person name="Zahm M."/>
            <person name="Cabau C."/>
            <person name="Klopp C."/>
            <person name="Thompson A.W."/>
            <person name="Robinson-Rechavi M."/>
            <person name="Braasch I."/>
            <person name="Lecointre G."/>
            <person name="Bobe J."/>
            <person name="Postlethwait J.H."/>
            <person name="Berthelot C."/>
            <person name="Roest Crollius H."/>
            <person name="Guiguen Y."/>
        </authorList>
    </citation>
    <scope>NUCLEOTIDE SEQUENCE</scope>
    <source>
        <strain evidence="10">NC1722</strain>
    </source>
</reference>
<feature type="domain" description="Ig-like" evidence="9">
    <location>
        <begin position="279"/>
        <end position="371"/>
    </location>
</feature>
<gene>
    <name evidence="10" type="ORF">AAFF_G00319370</name>
</gene>
<dbReference type="PANTHER" id="PTHR24100">
    <property type="entry name" value="BUTYROPHILIN"/>
    <property type="match status" value="1"/>
</dbReference>
<dbReference type="AlphaFoldDB" id="A0AAD7WRA0"/>
<evidence type="ECO:0000256" key="1">
    <source>
        <dbReference type="ARBA" id="ARBA00004370"/>
    </source>
</evidence>
<keyword evidence="6" id="KW-0393">Immunoglobulin domain</keyword>
<protein>
    <recommendedName>
        <fullName evidence="9">Ig-like domain-containing protein</fullName>
    </recommendedName>
</protein>
<keyword evidence="7" id="KW-0175">Coiled coil</keyword>
<keyword evidence="2" id="KW-0732">Signal</keyword>
<keyword evidence="4" id="KW-1015">Disulfide bond</keyword>
<feature type="compositionally biased region" description="Basic and acidic residues" evidence="8">
    <location>
        <begin position="13"/>
        <end position="22"/>
    </location>
</feature>
<dbReference type="PROSITE" id="PS50835">
    <property type="entry name" value="IG_LIKE"/>
    <property type="match status" value="1"/>
</dbReference>
<evidence type="ECO:0000256" key="5">
    <source>
        <dbReference type="ARBA" id="ARBA00023180"/>
    </source>
</evidence>
<dbReference type="InterPro" id="IPR013783">
    <property type="entry name" value="Ig-like_fold"/>
</dbReference>
<name>A0AAD7WRA0_9TELE</name>
<dbReference type="InterPro" id="IPR007110">
    <property type="entry name" value="Ig-like_dom"/>
</dbReference>
<dbReference type="InterPro" id="IPR003599">
    <property type="entry name" value="Ig_sub"/>
</dbReference>
<dbReference type="SUPFAM" id="SSF48726">
    <property type="entry name" value="Immunoglobulin"/>
    <property type="match status" value="1"/>
</dbReference>
<dbReference type="Pfam" id="PF07686">
    <property type="entry name" value="V-set"/>
    <property type="match status" value="1"/>
</dbReference>
<feature type="coiled-coil region" evidence="7">
    <location>
        <begin position="99"/>
        <end position="133"/>
    </location>
</feature>
<dbReference type="GO" id="GO:1903037">
    <property type="term" value="P:regulation of leukocyte cell-cell adhesion"/>
    <property type="evidence" value="ECO:0007669"/>
    <property type="project" value="UniProtKB-ARBA"/>
</dbReference>
<dbReference type="GO" id="GO:0016020">
    <property type="term" value="C:membrane"/>
    <property type="evidence" value="ECO:0007669"/>
    <property type="project" value="UniProtKB-SubCell"/>
</dbReference>
<evidence type="ECO:0000256" key="3">
    <source>
        <dbReference type="ARBA" id="ARBA00023136"/>
    </source>
</evidence>
<evidence type="ECO:0000313" key="11">
    <source>
        <dbReference type="Proteomes" id="UP001221898"/>
    </source>
</evidence>
<evidence type="ECO:0000256" key="8">
    <source>
        <dbReference type="SAM" id="MobiDB-lite"/>
    </source>
</evidence>
<comment type="subcellular location">
    <subcellularLocation>
        <location evidence="1">Membrane</location>
    </subcellularLocation>
</comment>
<evidence type="ECO:0000313" key="10">
    <source>
        <dbReference type="EMBL" id="KAJ8405464.1"/>
    </source>
</evidence>
<evidence type="ECO:0000256" key="6">
    <source>
        <dbReference type="ARBA" id="ARBA00023319"/>
    </source>
</evidence>
<dbReference type="InterPro" id="IPR013106">
    <property type="entry name" value="Ig_V-set"/>
</dbReference>
<evidence type="ECO:0000256" key="2">
    <source>
        <dbReference type="ARBA" id="ARBA00022729"/>
    </source>
</evidence>
<dbReference type="Gene3D" id="3.30.70.1820">
    <property type="entry name" value="L1 transposable element, RRM domain"/>
    <property type="match status" value="1"/>
</dbReference>
<feature type="compositionally biased region" description="Polar residues" evidence="8">
    <location>
        <begin position="1"/>
        <end position="11"/>
    </location>
</feature>
<keyword evidence="3" id="KW-0472">Membrane</keyword>
<dbReference type="InterPro" id="IPR050504">
    <property type="entry name" value="IgSF_BTN/MOG"/>
</dbReference>
<dbReference type="EMBL" id="JAINUG010000048">
    <property type="protein sequence ID" value="KAJ8405464.1"/>
    <property type="molecule type" value="Genomic_DNA"/>
</dbReference>
<dbReference type="FunFam" id="2.60.40.10:FF:000142">
    <property type="entry name" value="V-set domain-containing T-cell activation inhibitor 1"/>
    <property type="match status" value="1"/>
</dbReference>
<dbReference type="SMART" id="SM00406">
    <property type="entry name" value="IGv"/>
    <property type="match status" value="1"/>
</dbReference>
<proteinExistence type="predicted"/>
<dbReference type="SMART" id="SM00409">
    <property type="entry name" value="IG"/>
    <property type="match status" value="1"/>
</dbReference>
<keyword evidence="5" id="KW-0325">Glycoprotein</keyword>